<dbReference type="RefSeq" id="WP_319924913.1">
    <property type="nucleotide sequence ID" value="NZ_VCDP01000007.1"/>
</dbReference>
<protein>
    <submittedName>
        <fullName evidence="3">Acyltransferase</fullName>
    </submittedName>
</protein>
<sequence length="363" mass="42039">MMKRFESLDAFRGIWALVVVARHLHIVGAFTEIKFFRNCYMLVEFFFALSGFVLAHSYAYKESKFIPYISSRFLRIFPLHIFMLLIFISLEFCRLLIHQFSGIEFDTVPFTGNNSLSEILPNLFLVQSWTSWTHALSFNYPSWSLSIEFYVYILFYLTIVICRKINTAPIVWTSIFIVSLWLLVSGNDMLQQAVNRGLSCFFGGAFTYSIFRMFSGIKINTIVASILEAICLILILFFTAYEGDAKRIICTSLFLITIFVFAYQRGVFSHIFRTKYLRHLGNISCSIYMIHAVIILIFTTAMYIIQKTTSMELTPMIGGRRYLDTGSLLLNNIIVLIIISIIIAISTITYNKVEMKFIKYKKK</sequence>
<name>A0ABU4SHV5_9GAMM</name>
<dbReference type="Pfam" id="PF01757">
    <property type="entry name" value="Acyl_transf_3"/>
    <property type="match status" value="1"/>
</dbReference>
<evidence type="ECO:0000256" key="1">
    <source>
        <dbReference type="SAM" id="Phobius"/>
    </source>
</evidence>
<keyword evidence="1" id="KW-1133">Transmembrane helix</keyword>
<feature type="transmembrane region" description="Helical" evidence="1">
    <location>
        <begin position="168"/>
        <end position="184"/>
    </location>
</feature>
<dbReference type="Proteomes" id="UP001271640">
    <property type="component" value="Unassembled WGS sequence"/>
</dbReference>
<dbReference type="EMBL" id="VCDP01000007">
    <property type="protein sequence ID" value="MDX7998176.1"/>
    <property type="molecule type" value="Genomic_DNA"/>
</dbReference>
<feature type="transmembrane region" description="Helical" evidence="1">
    <location>
        <begin position="140"/>
        <end position="161"/>
    </location>
</feature>
<feature type="transmembrane region" description="Helical" evidence="1">
    <location>
        <begin position="333"/>
        <end position="353"/>
    </location>
</feature>
<feature type="transmembrane region" description="Helical" evidence="1">
    <location>
        <begin position="35"/>
        <end position="55"/>
    </location>
</feature>
<evidence type="ECO:0000259" key="2">
    <source>
        <dbReference type="Pfam" id="PF01757"/>
    </source>
</evidence>
<accession>A0ABU4SHV5</accession>
<evidence type="ECO:0000313" key="4">
    <source>
        <dbReference type="Proteomes" id="UP001271640"/>
    </source>
</evidence>
<keyword evidence="1" id="KW-0812">Transmembrane</keyword>
<keyword evidence="3" id="KW-0808">Transferase</keyword>
<dbReference type="PANTHER" id="PTHR23028">
    <property type="entry name" value="ACETYLTRANSFERASE"/>
    <property type="match status" value="1"/>
</dbReference>
<feature type="transmembrane region" description="Helical" evidence="1">
    <location>
        <begin position="245"/>
        <end position="264"/>
    </location>
</feature>
<organism evidence="3 4">
    <name type="scientific">Xenorhabdus littoralis</name>
    <dbReference type="NCBI Taxonomy" id="2582835"/>
    <lineage>
        <taxon>Bacteria</taxon>
        <taxon>Pseudomonadati</taxon>
        <taxon>Pseudomonadota</taxon>
        <taxon>Gammaproteobacteria</taxon>
        <taxon>Enterobacterales</taxon>
        <taxon>Morganellaceae</taxon>
        <taxon>Xenorhabdus</taxon>
    </lineage>
</organism>
<comment type="caution">
    <text evidence="3">The sequence shown here is derived from an EMBL/GenBank/DDBJ whole genome shotgun (WGS) entry which is preliminary data.</text>
</comment>
<dbReference type="PANTHER" id="PTHR23028:SF53">
    <property type="entry name" value="ACYL_TRANSF_3 DOMAIN-CONTAINING PROTEIN"/>
    <property type="match status" value="1"/>
</dbReference>
<feature type="domain" description="Acyltransferase 3" evidence="2">
    <location>
        <begin position="6"/>
        <end position="349"/>
    </location>
</feature>
<feature type="transmembrane region" description="Helical" evidence="1">
    <location>
        <begin position="76"/>
        <end position="97"/>
    </location>
</feature>
<dbReference type="InterPro" id="IPR002656">
    <property type="entry name" value="Acyl_transf_3_dom"/>
</dbReference>
<keyword evidence="4" id="KW-1185">Reference proteome</keyword>
<keyword evidence="3" id="KW-0012">Acyltransferase</keyword>
<gene>
    <name evidence="3" type="ORF">FE394_02925</name>
</gene>
<dbReference type="InterPro" id="IPR050879">
    <property type="entry name" value="Acyltransferase_3"/>
</dbReference>
<feature type="transmembrane region" description="Helical" evidence="1">
    <location>
        <begin position="285"/>
        <end position="305"/>
    </location>
</feature>
<evidence type="ECO:0000313" key="3">
    <source>
        <dbReference type="EMBL" id="MDX7998176.1"/>
    </source>
</evidence>
<reference evidence="4" key="1">
    <citation type="journal article" date="2024" name="Toxins">
        <title>Genome Sequence Analysis of Native Xenorhabdus Strains Isolated from Entomopathogenic Nematodes in Argentina.</title>
        <authorList>
            <person name="Palma L."/>
            <person name="Frizzo L."/>
            <person name="Kaiser S."/>
            <person name="Berry C."/>
            <person name="Caballero P."/>
            <person name="Bode H.B."/>
            <person name="Del Valle E.E."/>
        </authorList>
    </citation>
    <scope>NUCLEOTIDE SEQUENCE [LARGE SCALE GENOMIC DNA]</scope>
    <source>
        <strain evidence="4">Reich</strain>
    </source>
</reference>
<proteinExistence type="predicted"/>
<keyword evidence="1" id="KW-0472">Membrane</keyword>
<feature type="transmembrane region" description="Helical" evidence="1">
    <location>
        <begin position="221"/>
        <end position="239"/>
    </location>
</feature>
<feature type="transmembrane region" description="Helical" evidence="1">
    <location>
        <begin position="12"/>
        <end position="29"/>
    </location>
</feature>
<dbReference type="GO" id="GO:0016746">
    <property type="term" value="F:acyltransferase activity"/>
    <property type="evidence" value="ECO:0007669"/>
    <property type="project" value="UniProtKB-KW"/>
</dbReference>